<reference evidence="2" key="2">
    <citation type="submission" date="2020-09" db="EMBL/GenBank/DDBJ databases">
        <authorList>
            <person name="Sun Q."/>
            <person name="Kim S."/>
        </authorList>
    </citation>
    <scope>NUCLEOTIDE SEQUENCE</scope>
    <source>
        <strain evidence="2">KCTC 23430</strain>
    </source>
</reference>
<evidence type="ECO:0000256" key="1">
    <source>
        <dbReference type="SAM" id="Phobius"/>
    </source>
</evidence>
<dbReference type="RefSeq" id="WP_189475231.1">
    <property type="nucleotide sequence ID" value="NZ_BMYM01000001.1"/>
</dbReference>
<dbReference type="AlphaFoldDB" id="A0A918XDY6"/>
<keyword evidence="1" id="KW-0812">Transmembrane</keyword>
<evidence type="ECO:0000313" key="2">
    <source>
        <dbReference type="EMBL" id="GHD28209.1"/>
    </source>
</evidence>
<evidence type="ECO:0008006" key="4">
    <source>
        <dbReference type="Google" id="ProtNLM"/>
    </source>
</evidence>
<organism evidence="2 3">
    <name type="scientific">Parahalioglobus pacificus</name>
    <dbReference type="NCBI Taxonomy" id="930806"/>
    <lineage>
        <taxon>Bacteria</taxon>
        <taxon>Pseudomonadati</taxon>
        <taxon>Pseudomonadota</taxon>
        <taxon>Gammaproteobacteria</taxon>
        <taxon>Cellvibrionales</taxon>
        <taxon>Halieaceae</taxon>
        <taxon>Parahalioglobus</taxon>
    </lineage>
</organism>
<accession>A0A918XDY6</accession>
<reference evidence="2" key="1">
    <citation type="journal article" date="2014" name="Int. J. Syst. Evol. Microbiol.">
        <title>Complete genome sequence of Corynebacterium casei LMG S-19264T (=DSM 44701T), isolated from a smear-ripened cheese.</title>
        <authorList>
            <consortium name="US DOE Joint Genome Institute (JGI-PGF)"/>
            <person name="Walter F."/>
            <person name="Albersmeier A."/>
            <person name="Kalinowski J."/>
            <person name="Ruckert C."/>
        </authorList>
    </citation>
    <scope>NUCLEOTIDE SEQUENCE</scope>
    <source>
        <strain evidence="2">KCTC 23430</strain>
    </source>
</reference>
<evidence type="ECO:0000313" key="3">
    <source>
        <dbReference type="Proteomes" id="UP000644693"/>
    </source>
</evidence>
<feature type="transmembrane region" description="Helical" evidence="1">
    <location>
        <begin position="35"/>
        <end position="52"/>
    </location>
</feature>
<keyword evidence="3" id="KW-1185">Reference proteome</keyword>
<keyword evidence="1" id="KW-0472">Membrane</keyword>
<feature type="transmembrane region" description="Helical" evidence="1">
    <location>
        <begin position="125"/>
        <end position="144"/>
    </location>
</feature>
<comment type="caution">
    <text evidence="2">The sequence shown here is derived from an EMBL/GenBank/DDBJ whole genome shotgun (WGS) entry which is preliminary data.</text>
</comment>
<feature type="transmembrane region" description="Helical" evidence="1">
    <location>
        <begin position="58"/>
        <end position="83"/>
    </location>
</feature>
<feature type="transmembrane region" description="Helical" evidence="1">
    <location>
        <begin position="95"/>
        <end position="113"/>
    </location>
</feature>
<proteinExistence type="predicted"/>
<feature type="transmembrane region" description="Helical" evidence="1">
    <location>
        <begin position="196"/>
        <end position="219"/>
    </location>
</feature>
<dbReference type="EMBL" id="BMYM01000001">
    <property type="protein sequence ID" value="GHD28209.1"/>
    <property type="molecule type" value="Genomic_DNA"/>
</dbReference>
<keyword evidence="1" id="KW-1133">Transmembrane helix</keyword>
<feature type="transmembrane region" description="Helical" evidence="1">
    <location>
        <begin position="156"/>
        <end position="176"/>
    </location>
</feature>
<sequence>MESRKSHLPEILKNQIRFLFFKGARPNLRDHFPDYLVYVVLVSLAAGVGRYWDSLDAYPWQYFGLGSVAYIFVLSLFLFLVVIPMKPANWGCRSVIVFVGLTSLPALLYAIPVERYFSLEIAQSMNAWFLAVVATWRVALYVHFLRSYAKLSVYRVVVCTLLPLAVIVTALTILNLEHAVFNIMAGNPRETSADMAYFVVIALSFFAVWAFPVLLFLYIATIVRDWRNSGRDAT</sequence>
<protein>
    <recommendedName>
        <fullName evidence="4">Yip1 domain-containing protein</fullName>
    </recommendedName>
</protein>
<gene>
    <name evidence="2" type="ORF">GCM10007053_07380</name>
</gene>
<name>A0A918XDY6_9GAMM</name>
<dbReference type="Proteomes" id="UP000644693">
    <property type="component" value="Unassembled WGS sequence"/>
</dbReference>